<dbReference type="Proteomes" id="UP000019489">
    <property type="component" value="Unassembled WGS sequence"/>
</dbReference>
<gene>
    <name evidence="1" type="ORF">N865_16735</name>
</gene>
<organism evidence="1 2">
    <name type="scientific">Intrasporangium oryzae NRRL B-24470</name>
    <dbReference type="NCBI Taxonomy" id="1386089"/>
    <lineage>
        <taxon>Bacteria</taxon>
        <taxon>Bacillati</taxon>
        <taxon>Actinomycetota</taxon>
        <taxon>Actinomycetes</taxon>
        <taxon>Micrococcales</taxon>
        <taxon>Intrasporangiaceae</taxon>
        <taxon>Intrasporangium</taxon>
    </lineage>
</organism>
<protein>
    <submittedName>
        <fullName evidence="1">Polyketide cyclase</fullName>
    </submittedName>
</protein>
<dbReference type="CDD" id="cd07812">
    <property type="entry name" value="SRPBCC"/>
    <property type="match status" value="1"/>
</dbReference>
<dbReference type="InterPro" id="IPR019587">
    <property type="entry name" value="Polyketide_cyclase/dehydratase"/>
</dbReference>
<dbReference type="OrthoDB" id="4618973at2"/>
<comment type="caution">
    <text evidence="1">The sequence shown here is derived from an EMBL/GenBank/DDBJ whole genome shotgun (WGS) entry which is preliminary data.</text>
</comment>
<dbReference type="eggNOG" id="COG3832">
    <property type="taxonomic scope" value="Bacteria"/>
</dbReference>
<dbReference type="RefSeq" id="WP_034800535.1">
    <property type="nucleotide sequence ID" value="NZ_AWSA01000002.1"/>
</dbReference>
<dbReference type="EMBL" id="AWSA01000002">
    <property type="protein sequence ID" value="EWT03384.1"/>
    <property type="molecule type" value="Genomic_DNA"/>
</dbReference>
<dbReference type="Pfam" id="PF10604">
    <property type="entry name" value="Polyketide_cyc2"/>
    <property type="match status" value="1"/>
</dbReference>
<name>W9GHL7_9MICO</name>
<evidence type="ECO:0000313" key="1">
    <source>
        <dbReference type="EMBL" id="EWT03384.1"/>
    </source>
</evidence>
<dbReference type="InterPro" id="IPR023393">
    <property type="entry name" value="START-like_dom_sf"/>
</dbReference>
<accession>W9GHL7</accession>
<dbReference type="Gene3D" id="3.30.530.20">
    <property type="match status" value="1"/>
</dbReference>
<keyword evidence="2" id="KW-1185">Reference proteome</keyword>
<sequence length="167" mass="18697">MKPLTADQVTRLVDSDPDTLYRIVSDVTRTPEWSPEVVAVRWEDGPDGDEGPVAGARFTATNRRRWLRWTNHPVVVTAETGRVFAFSRTERGGGTMRWTYQIDRVNSDQSRLTLGYEVTAPVPTSLHVILKVLFRVDDLEGDLHQNMAQSLERIAALAAASAPQRPV</sequence>
<proteinExistence type="predicted"/>
<dbReference type="SUPFAM" id="SSF55961">
    <property type="entry name" value="Bet v1-like"/>
    <property type="match status" value="1"/>
</dbReference>
<dbReference type="AlphaFoldDB" id="W9GHL7"/>
<dbReference type="STRING" id="1386089.N865_16735"/>
<evidence type="ECO:0000313" key="2">
    <source>
        <dbReference type="Proteomes" id="UP000019489"/>
    </source>
</evidence>
<reference evidence="1 2" key="1">
    <citation type="submission" date="2013-08" db="EMBL/GenBank/DDBJ databases">
        <title>Intrasporangium oryzae NRRL B-24470.</title>
        <authorList>
            <person name="Liu H."/>
            <person name="Wang G."/>
        </authorList>
    </citation>
    <scope>NUCLEOTIDE SEQUENCE [LARGE SCALE GENOMIC DNA]</scope>
    <source>
        <strain evidence="1 2">NRRL B-24470</strain>
    </source>
</reference>